<dbReference type="Proteomes" id="UP000823619">
    <property type="component" value="Unassembled WGS sequence"/>
</dbReference>
<proteinExistence type="predicted"/>
<organism evidence="2 3">
    <name type="scientific">Candidatus Cryptobacteroides merdavium</name>
    <dbReference type="NCBI Taxonomy" id="2840769"/>
    <lineage>
        <taxon>Bacteria</taxon>
        <taxon>Pseudomonadati</taxon>
        <taxon>Bacteroidota</taxon>
        <taxon>Bacteroidia</taxon>
        <taxon>Bacteroidales</taxon>
        <taxon>Candidatus Cryptobacteroides</taxon>
    </lineage>
</organism>
<evidence type="ECO:0000313" key="2">
    <source>
        <dbReference type="EMBL" id="MBO8444284.1"/>
    </source>
</evidence>
<dbReference type="SUPFAM" id="SSF52833">
    <property type="entry name" value="Thioredoxin-like"/>
    <property type="match status" value="1"/>
</dbReference>
<feature type="domain" description="Thioredoxin" evidence="1">
    <location>
        <begin position="147"/>
        <end position="323"/>
    </location>
</feature>
<dbReference type="PROSITE" id="PS51352">
    <property type="entry name" value="THIOREDOXIN_2"/>
    <property type="match status" value="1"/>
</dbReference>
<name>A0A9D9HAT4_9BACT</name>
<reference evidence="2" key="2">
    <citation type="journal article" date="2021" name="PeerJ">
        <title>Extensive microbial diversity within the chicken gut microbiome revealed by metagenomics and culture.</title>
        <authorList>
            <person name="Gilroy R."/>
            <person name="Ravi A."/>
            <person name="Getino M."/>
            <person name="Pursley I."/>
            <person name="Horton D.L."/>
            <person name="Alikhan N.F."/>
            <person name="Baker D."/>
            <person name="Gharbi K."/>
            <person name="Hall N."/>
            <person name="Watson M."/>
            <person name="Adriaenssens E.M."/>
            <person name="Foster-Nyarko E."/>
            <person name="Jarju S."/>
            <person name="Secka A."/>
            <person name="Antonio M."/>
            <person name="Oren A."/>
            <person name="Chaudhuri R.R."/>
            <person name="La Ragione R."/>
            <person name="Hildebrand F."/>
            <person name="Pallen M.J."/>
        </authorList>
    </citation>
    <scope>NUCLEOTIDE SEQUENCE</scope>
    <source>
        <strain evidence="2">D5-748</strain>
    </source>
</reference>
<evidence type="ECO:0000313" key="3">
    <source>
        <dbReference type="Proteomes" id="UP000823619"/>
    </source>
</evidence>
<dbReference type="InterPro" id="IPR013766">
    <property type="entry name" value="Thioredoxin_domain"/>
</dbReference>
<sequence>MSVRKIIYAALSFIMPVFCNIQEAAGQEINGGQTVQSEENAAVPRQDSLLTSILTDKLEEYLDVLKTEPIDVQVREADFLIGSCNDSLVRQTVALKIFDHYLNSNIMGAEAVAVHLCDNWFIPGKIAMRSPEELMAARIYAEFNRSSLIGMKAPELALKDTTDADVILFPDNPANMGYENPDDCRTASGQDATEAHEQGKASGKRYSILYFYDTDCAKCRLETVMLRNTLENGNFPVDIYAIYTKDDRRKWMDWVHGNFNIDAPATTVRHLWDPDFSSGFLLKYGILETPAIFLISPDGTIAGRRLDSMALEQLLKMLLAPPAPAEYGSEKSAAFYGKLFGDLGPETKCGDVKALINHMAAKTLEDAHDTLLFKQMTGDLLYWLSGKRGETAKCGTDYLIHSQILPRHDIWNTSDDSLKVVQFAEVMQELLERAQTGSRMPEIKVHAILKSSKGERYGQYRLDRLHHYRTIFIFHTEGCNICKAELAAADSLLESGTKESRSTRVLLIDMDEIFSSWPETAEALFNAFDLTALPYITETDRNGIIIRKYMTLAVSGESTTEPHPALKNLSDEIQH</sequence>
<dbReference type="Gene3D" id="3.40.30.10">
    <property type="entry name" value="Glutaredoxin"/>
    <property type="match status" value="1"/>
</dbReference>
<gene>
    <name evidence="2" type="ORF">IAC23_01130</name>
</gene>
<reference evidence="2" key="1">
    <citation type="submission" date="2020-10" db="EMBL/GenBank/DDBJ databases">
        <authorList>
            <person name="Gilroy R."/>
        </authorList>
    </citation>
    <scope>NUCLEOTIDE SEQUENCE</scope>
    <source>
        <strain evidence="2">D5-748</strain>
    </source>
</reference>
<protein>
    <submittedName>
        <fullName evidence="2">Thioredoxin family protein</fullName>
    </submittedName>
</protein>
<accession>A0A9D9HAT4</accession>
<evidence type="ECO:0000259" key="1">
    <source>
        <dbReference type="PROSITE" id="PS51352"/>
    </source>
</evidence>
<dbReference type="InterPro" id="IPR036249">
    <property type="entry name" value="Thioredoxin-like_sf"/>
</dbReference>
<dbReference type="EMBL" id="JADIMO010000016">
    <property type="protein sequence ID" value="MBO8444284.1"/>
    <property type="molecule type" value="Genomic_DNA"/>
</dbReference>
<dbReference type="AlphaFoldDB" id="A0A9D9HAT4"/>
<comment type="caution">
    <text evidence="2">The sequence shown here is derived from an EMBL/GenBank/DDBJ whole genome shotgun (WGS) entry which is preliminary data.</text>
</comment>